<dbReference type="Pfam" id="PF03781">
    <property type="entry name" value="FGE-sulfatase"/>
    <property type="match status" value="1"/>
</dbReference>
<dbReference type="InterPro" id="IPR042095">
    <property type="entry name" value="SUMF_sf"/>
</dbReference>
<dbReference type="InterPro" id="IPR016187">
    <property type="entry name" value="CTDL_fold"/>
</dbReference>
<proteinExistence type="predicted"/>
<dbReference type="OrthoDB" id="9773278at2"/>
<dbReference type="EMBL" id="CP042437">
    <property type="protein sequence ID" value="QEC80642.1"/>
    <property type="molecule type" value="Genomic_DNA"/>
</dbReference>
<dbReference type="SUPFAM" id="SSF56436">
    <property type="entry name" value="C-type lectin-like"/>
    <property type="match status" value="1"/>
</dbReference>
<dbReference type="PANTHER" id="PTHR23150:SF19">
    <property type="entry name" value="FORMYLGLYCINE-GENERATING ENZYME"/>
    <property type="match status" value="1"/>
</dbReference>
<dbReference type="AlphaFoldDB" id="A0A5B8WDW9"/>
<dbReference type="KEGG" id="mgk:FSB76_30135"/>
<evidence type="ECO:0000313" key="3">
    <source>
        <dbReference type="Proteomes" id="UP000321362"/>
    </source>
</evidence>
<accession>A0A5B8WDW9</accession>
<dbReference type="Gene3D" id="3.90.1580.10">
    <property type="entry name" value="paralog of FGE (formylglycine-generating enzyme)"/>
    <property type="match status" value="1"/>
</dbReference>
<sequence>MILGVGFSASSCKPKPVAAAVVVKPAIPVKKKAICCESNIPARFPSLAGRQAALLEKADANNTHQGMVFIKPGTFQMGGDNKQASPDEYPKHQVTVDGFWIDVTEVTNAQFGRFVKATHYVTTAEKKPDWNELKKQLPPGTAKPADSLLVAASLVFSAPNHPVDLNDYSQWWVWKTGANWKHPHGPKSSIEGKDNYPVVHISWYDAVAYCKWAGKRLPTEAEWEWAARGGLPNKVYPWGNEPVDAGKIKANTWQGHFPDNNTVKDKFYGIAPVSSFAPNGYGLYDMAGNVWEWCADYYNNGYYKTINRPGGVKNPTGATKSFDPDEPYAIKRVIRGGSFLCNDSYCSGYRVARRMKSTEDSGMEHLGFRCVADK</sequence>
<feature type="domain" description="Sulfatase-modifying factor enzyme-like" evidence="1">
    <location>
        <begin position="65"/>
        <end position="371"/>
    </location>
</feature>
<evidence type="ECO:0000259" key="1">
    <source>
        <dbReference type="Pfam" id="PF03781"/>
    </source>
</evidence>
<name>A0A5B8WDW9_9SPHI</name>
<reference evidence="2 3" key="1">
    <citation type="journal article" date="2013" name="J. Microbiol.">
        <title>Mucilaginibacter ginsenosidivorax sp. nov., with ginsenoside converting activity isolated from sediment.</title>
        <authorList>
            <person name="Kim J.K."/>
            <person name="Choi T.E."/>
            <person name="Liu Q.M."/>
            <person name="Park H.Y."/>
            <person name="Yi T.H."/>
            <person name="Yoon M.H."/>
            <person name="Kim S.C."/>
            <person name="Im W.T."/>
        </authorList>
    </citation>
    <scope>NUCLEOTIDE SEQUENCE [LARGE SCALE GENOMIC DNA]</scope>
    <source>
        <strain evidence="2 3">KHI28</strain>
    </source>
</reference>
<dbReference type="InterPro" id="IPR005532">
    <property type="entry name" value="SUMF_dom"/>
</dbReference>
<dbReference type="Proteomes" id="UP000321362">
    <property type="component" value="Chromosome"/>
</dbReference>
<keyword evidence="3" id="KW-1185">Reference proteome</keyword>
<protein>
    <submittedName>
        <fullName evidence="2">Formylglycine-generating enzyme family protein</fullName>
    </submittedName>
</protein>
<dbReference type="PANTHER" id="PTHR23150">
    <property type="entry name" value="SULFATASE MODIFYING FACTOR 1, 2"/>
    <property type="match status" value="1"/>
</dbReference>
<evidence type="ECO:0000313" key="2">
    <source>
        <dbReference type="EMBL" id="QEC80642.1"/>
    </source>
</evidence>
<gene>
    <name evidence="2" type="ORF">FSB76_30135</name>
</gene>
<dbReference type="GO" id="GO:0120147">
    <property type="term" value="F:formylglycine-generating oxidase activity"/>
    <property type="evidence" value="ECO:0007669"/>
    <property type="project" value="TreeGrafter"/>
</dbReference>
<dbReference type="InterPro" id="IPR051043">
    <property type="entry name" value="Sulfatase_Mod_Factor_Kinase"/>
</dbReference>
<organism evidence="2 3">
    <name type="scientific">Mucilaginibacter ginsenosidivorax</name>
    <dbReference type="NCBI Taxonomy" id="862126"/>
    <lineage>
        <taxon>Bacteria</taxon>
        <taxon>Pseudomonadati</taxon>
        <taxon>Bacteroidota</taxon>
        <taxon>Sphingobacteriia</taxon>
        <taxon>Sphingobacteriales</taxon>
        <taxon>Sphingobacteriaceae</taxon>
        <taxon>Mucilaginibacter</taxon>
    </lineage>
</organism>